<gene>
    <name evidence="2" type="ORF">KC01_LOCUS16802</name>
</gene>
<accession>A0AAV2KEQ6</accession>
<reference evidence="2 3" key="1">
    <citation type="submission" date="2024-04" db="EMBL/GenBank/DDBJ databases">
        <authorList>
            <person name="Waldvogel A.-M."/>
            <person name="Schoenle A."/>
        </authorList>
    </citation>
    <scope>NUCLEOTIDE SEQUENCE [LARGE SCALE GENOMIC DNA]</scope>
</reference>
<sequence length="80" mass="8924">MAVTMETWSGFYCPQRKRGRKRSTQDTSAQELSRLELELMAYLHQTTAAAPAPAQSHNEPRLRDGDDDGGLEAGWDMAGR</sequence>
<evidence type="ECO:0000313" key="3">
    <source>
        <dbReference type="Proteomes" id="UP001497482"/>
    </source>
</evidence>
<organism evidence="2 3">
    <name type="scientific">Knipowitschia caucasica</name>
    <name type="common">Caucasian dwarf goby</name>
    <name type="synonym">Pomatoschistus caucasicus</name>
    <dbReference type="NCBI Taxonomy" id="637954"/>
    <lineage>
        <taxon>Eukaryota</taxon>
        <taxon>Metazoa</taxon>
        <taxon>Chordata</taxon>
        <taxon>Craniata</taxon>
        <taxon>Vertebrata</taxon>
        <taxon>Euteleostomi</taxon>
        <taxon>Actinopterygii</taxon>
        <taxon>Neopterygii</taxon>
        <taxon>Teleostei</taxon>
        <taxon>Neoteleostei</taxon>
        <taxon>Acanthomorphata</taxon>
        <taxon>Gobiaria</taxon>
        <taxon>Gobiiformes</taxon>
        <taxon>Gobioidei</taxon>
        <taxon>Gobiidae</taxon>
        <taxon>Gobiinae</taxon>
        <taxon>Knipowitschia</taxon>
    </lineage>
</organism>
<evidence type="ECO:0000256" key="1">
    <source>
        <dbReference type="SAM" id="MobiDB-lite"/>
    </source>
</evidence>
<evidence type="ECO:0000313" key="2">
    <source>
        <dbReference type="EMBL" id="CAL1586811.1"/>
    </source>
</evidence>
<dbReference type="AlphaFoldDB" id="A0AAV2KEQ6"/>
<feature type="region of interest" description="Disordered" evidence="1">
    <location>
        <begin position="1"/>
        <end position="30"/>
    </location>
</feature>
<name>A0AAV2KEQ6_KNICA</name>
<dbReference type="EMBL" id="OZ035839">
    <property type="protein sequence ID" value="CAL1586811.1"/>
    <property type="molecule type" value="Genomic_DNA"/>
</dbReference>
<keyword evidence="3" id="KW-1185">Reference proteome</keyword>
<proteinExistence type="predicted"/>
<protein>
    <submittedName>
        <fullName evidence="2">Uncharacterized protein</fullName>
    </submittedName>
</protein>
<feature type="compositionally biased region" description="Low complexity" evidence="1">
    <location>
        <begin position="46"/>
        <end position="55"/>
    </location>
</feature>
<feature type="region of interest" description="Disordered" evidence="1">
    <location>
        <begin position="46"/>
        <end position="80"/>
    </location>
</feature>
<dbReference type="Proteomes" id="UP001497482">
    <property type="component" value="Chromosome 17"/>
</dbReference>